<reference evidence="1 2" key="1">
    <citation type="journal article" date="2019" name="Commun. Biol.">
        <title>The bagworm genome reveals a unique fibroin gene that provides high tensile strength.</title>
        <authorList>
            <person name="Kono N."/>
            <person name="Nakamura H."/>
            <person name="Ohtoshi R."/>
            <person name="Tomita M."/>
            <person name="Numata K."/>
            <person name="Arakawa K."/>
        </authorList>
    </citation>
    <scope>NUCLEOTIDE SEQUENCE [LARGE SCALE GENOMIC DNA]</scope>
</reference>
<sequence>MRRKNPRNRQLETVYLPQSDLIEEVSSRVGCVRPLSLFYSDASADGVEEIARSALSLARSAQAERDNESCFFTNCGKSVPPLCRCPAEWAVSFARLRREKLGNVFIGLPLHNSAPSFATAYTRFNKFKGGRANLIDDLCKGSSSMATTEDNISAARLMIETDKPTSGFKQA</sequence>
<evidence type="ECO:0000313" key="1">
    <source>
        <dbReference type="EMBL" id="GBP69160.1"/>
    </source>
</evidence>
<accession>A0A4C1Y0X1</accession>
<gene>
    <name evidence="1" type="ORF">EVAR_98230_1</name>
</gene>
<dbReference type="Proteomes" id="UP000299102">
    <property type="component" value="Unassembled WGS sequence"/>
</dbReference>
<proteinExistence type="predicted"/>
<keyword evidence="2" id="KW-1185">Reference proteome</keyword>
<name>A0A4C1Y0X1_EUMVA</name>
<organism evidence="1 2">
    <name type="scientific">Eumeta variegata</name>
    <name type="common">Bagworm moth</name>
    <name type="synonym">Eumeta japonica</name>
    <dbReference type="NCBI Taxonomy" id="151549"/>
    <lineage>
        <taxon>Eukaryota</taxon>
        <taxon>Metazoa</taxon>
        <taxon>Ecdysozoa</taxon>
        <taxon>Arthropoda</taxon>
        <taxon>Hexapoda</taxon>
        <taxon>Insecta</taxon>
        <taxon>Pterygota</taxon>
        <taxon>Neoptera</taxon>
        <taxon>Endopterygota</taxon>
        <taxon>Lepidoptera</taxon>
        <taxon>Glossata</taxon>
        <taxon>Ditrysia</taxon>
        <taxon>Tineoidea</taxon>
        <taxon>Psychidae</taxon>
        <taxon>Oiketicinae</taxon>
        <taxon>Eumeta</taxon>
    </lineage>
</organism>
<dbReference type="AlphaFoldDB" id="A0A4C1Y0X1"/>
<comment type="caution">
    <text evidence="1">The sequence shown here is derived from an EMBL/GenBank/DDBJ whole genome shotgun (WGS) entry which is preliminary data.</text>
</comment>
<protein>
    <submittedName>
        <fullName evidence="1">Uncharacterized protein</fullName>
    </submittedName>
</protein>
<dbReference type="OrthoDB" id="10017160at2759"/>
<evidence type="ECO:0000313" key="2">
    <source>
        <dbReference type="Proteomes" id="UP000299102"/>
    </source>
</evidence>
<dbReference type="EMBL" id="BGZK01001032">
    <property type="protein sequence ID" value="GBP69160.1"/>
    <property type="molecule type" value="Genomic_DNA"/>
</dbReference>